<evidence type="ECO:0000313" key="1">
    <source>
        <dbReference type="EMBL" id="EUR81560.1"/>
    </source>
</evidence>
<dbReference type="EMBL" id="KE123581">
    <property type="protein sequence ID" value="EUR81560.1"/>
    <property type="molecule type" value="Genomic_DNA"/>
</dbReference>
<accession>W7FUU3</accession>
<protein>
    <submittedName>
        <fullName evidence="1">Uncharacterized protein</fullName>
    </submittedName>
</protein>
<dbReference type="Proteomes" id="UP000030688">
    <property type="component" value="Unassembled WGS sequence"/>
</dbReference>
<name>W7FUU3_PLAF8</name>
<reference evidence="2" key="1">
    <citation type="submission" date="2007-11" db="EMBL/GenBank/DDBJ databases">
        <authorList>
            <consortium name="The Broad Institute Genome Sequencing Platform"/>
            <person name="Volkman S.K."/>
            <person name="Daily J.P."/>
            <person name="Sarr O."/>
            <person name="Ndiaye D."/>
            <person name="Ndir O."/>
            <person name="Mboup S."/>
            <person name="Lukens A."/>
            <person name="Stange-Thomann N."/>
            <person name="Mauceli E."/>
            <person name="Gnerre S."/>
            <person name="Jaffe D."/>
            <person name="Zainoun J."/>
            <person name="Wiegand R.C."/>
            <person name="Birren B."/>
            <person name="Galagan J."/>
            <person name="Lander E."/>
            <person name="Wirth D.F."/>
        </authorList>
    </citation>
    <scope>NUCLEOTIDE SEQUENCE [LARGE SCALE GENOMIC DNA]</scope>
    <source>
        <strain evidence="2">7G8</strain>
    </source>
</reference>
<sequence>MSKSLIIMINKSLAEYIKNENTNYESKEYDLLYEELVKQKLKNYERKMDLRKKGKNYEKKKN</sequence>
<gene>
    <name evidence="1" type="ORF">PFBG_00230</name>
</gene>
<proteinExistence type="predicted"/>
<reference evidence="1 2" key="2">
    <citation type="submission" date="2013-02" db="EMBL/GenBank/DDBJ databases">
        <title>The Genome Sequence of Plasmodium falciparum 7G8.</title>
        <authorList>
            <consortium name="The Broad Institute Genome Sequencing Platform"/>
            <consortium name="The Broad Institute Genome Sequencing Center for Infectious Disease"/>
            <person name="Neafsey D."/>
            <person name="Cheeseman I."/>
            <person name="Volkman S."/>
            <person name="Adams J."/>
            <person name="Walker B."/>
            <person name="Young S.K."/>
            <person name="Zeng Q."/>
            <person name="Gargeya S."/>
            <person name="Fitzgerald M."/>
            <person name="Haas B."/>
            <person name="Abouelleil A."/>
            <person name="Alvarado L."/>
            <person name="Arachchi H.M."/>
            <person name="Berlin A.M."/>
            <person name="Chapman S.B."/>
            <person name="Dewar J."/>
            <person name="Goldberg J."/>
            <person name="Griggs A."/>
            <person name="Gujja S."/>
            <person name="Hansen M."/>
            <person name="Howarth C."/>
            <person name="Imamovic A."/>
            <person name="Larimer J."/>
            <person name="McCowan C."/>
            <person name="Murphy C."/>
            <person name="Neiman D."/>
            <person name="Pearson M."/>
            <person name="Priest M."/>
            <person name="Roberts A."/>
            <person name="Saif S."/>
            <person name="Shea T."/>
            <person name="Sisk P."/>
            <person name="Sykes S."/>
            <person name="Wortman J."/>
            <person name="Nusbaum C."/>
            <person name="Birren B."/>
        </authorList>
    </citation>
    <scope>NUCLEOTIDE SEQUENCE [LARGE SCALE GENOMIC DNA]</scope>
    <source>
        <strain evidence="1 2">7G8</strain>
    </source>
</reference>
<dbReference type="AlphaFoldDB" id="W7FUU3"/>
<evidence type="ECO:0000313" key="2">
    <source>
        <dbReference type="Proteomes" id="UP000030688"/>
    </source>
</evidence>
<organism evidence="1 2">
    <name type="scientific">Plasmodium falciparum (isolate 7G8)</name>
    <dbReference type="NCBI Taxonomy" id="57266"/>
    <lineage>
        <taxon>Eukaryota</taxon>
        <taxon>Sar</taxon>
        <taxon>Alveolata</taxon>
        <taxon>Apicomplexa</taxon>
        <taxon>Aconoidasida</taxon>
        <taxon>Haemosporida</taxon>
        <taxon>Plasmodiidae</taxon>
        <taxon>Plasmodium</taxon>
        <taxon>Plasmodium (Laverania)</taxon>
    </lineage>
</organism>